<comment type="caution">
    <text evidence="1">The sequence shown here is derived from an EMBL/GenBank/DDBJ whole genome shotgun (WGS) entry which is preliminary data.</text>
</comment>
<gene>
    <name evidence="1" type="ORF">M9H77_25881</name>
</gene>
<name>A0ACC0A851_CATRO</name>
<proteinExistence type="predicted"/>
<organism evidence="1 2">
    <name type="scientific">Catharanthus roseus</name>
    <name type="common">Madagascar periwinkle</name>
    <name type="synonym">Vinca rosea</name>
    <dbReference type="NCBI Taxonomy" id="4058"/>
    <lineage>
        <taxon>Eukaryota</taxon>
        <taxon>Viridiplantae</taxon>
        <taxon>Streptophyta</taxon>
        <taxon>Embryophyta</taxon>
        <taxon>Tracheophyta</taxon>
        <taxon>Spermatophyta</taxon>
        <taxon>Magnoliopsida</taxon>
        <taxon>eudicotyledons</taxon>
        <taxon>Gunneridae</taxon>
        <taxon>Pentapetalae</taxon>
        <taxon>asterids</taxon>
        <taxon>lamiids</taxon>
        <taxon>Gentianales</taxon>
        <taxon>Apocynaceae</taxon>
        <taxon>Rauvolfioideae</taxon>
        <taxon>Vinceae</taxon>
        <taxon>Catharanthinae</taxon>
        <taxon>Catharanthus</taxon>
    </lineage>
</organism>
<reference evidence="2" key="1">
    <citation type="journal article" date="2023" name="Nat. Plants">
        <title>Single-cell RNA sequencing provides a high-resolution roadmap for understanding the multicellular compartmentation of specialized metabolism.</title>
        <authorList>
            <person name="Sun S."/>
            <person name="Shen X."/>
            <person name="Li Y."/>
            <person name="Li Y."/>
            <person name="Wang S."/>
            <person name="Li R."/>
            <person name="Zhang H."/>
            <person name="Shen G."/>
            <person name="Guo B."/>
            <person name="Wei J."/>
            <person name="Xu J."/>
            <person name="St-Pierre B."/>
            <person name="Chen S."/>
            <person name="Sun C."/>
        </authorList>
    </citation>
    <scope>NUCLEOTIDE SEQUENCE [LARGE SCALE GENOMIC DNA]</scope>
</reference>
<sequence>MTDVQADPLAPLGAIWCTSFDCIQLSTHTLILSYPNDEYIKWYQGITRVYIENPSNRDTHSVGYQPAGIDRQMMEVDNIASMVIQEPPLSPSQMVVFAKKVQMIIRSTISNRHFTYNRHVAVHGSMYGTGVLVELRGALVDSLVMEQEVDTLLSLLFPTDPDMQTPDTSRWREVRDLEIDILLLGLMQPSQSLPDGSWTLRAPPPPGLGFFPFQSPVGTSLGFSSFRAPPPLGTAGSSTLHQSISQASSSDEEERTDDTNDVQHLGFGHRVGTGHSCN</sequence>
<dbReference type="EMBL" id="CM044706">
    <property type="protein sequence ID" value="KAI5657088.1"/>
    <property type="molecule type" value="Genomic_DNA"/>
</dbReference>
<evidence type="ECO:0000313" key="1">
    <source>
        <dbReference type="EMBL" id="KAI5657088.1"/>
    </source>
</evidence>
<dbReference type="Proteomes" id="UP001060085">
    <property type="component" value="Linkage Group LG06"/>
</dbReference>
<accession>A0ACC0A851</accession>
<evidence type="ECO:0000313" key="2">
    <source>
        <dbReference type="Proteomes" id="UP001060085"/>
    </source>
</evidence>
<protein>
    <submittedName>
        <fullName evidence="1">Uncharacterized protein</fullName>
    </submittedName>
</protein>
<keyword evidence="2" id="KW-1185">Reference proteome</keyword>